<evidence type="ECO:0000313" key="2">
    <source>
        <dbReference type="Proteomes" id="UP000735302"/>
    </source>
</evidence>
<name>A0AAV4DBB5_9GAST</name>
<dbReference type="EMBL" id="BLXT01007690">
    <property type="protein sequence ID" value="GFO41444.1"/>
    <property type="molecule type" value="Genomic_DNA"/>
</dbReference>
<sequence>MSLKECLTLRHANLRTVLVRRGDHIELTQQTFRGRDKRVLLSGVRVLPVSMSTGGITVIVRKVLRATVRNIQISSSSDPLGEVVKNIRSGMVPANPDLTSTRPIGKCLAK</sequence>
<dbReference type="Proteomes" id="UP000735302">
    <property type="component" value="Unassembled WGS sequence"/>
</dbReference>
<comment type="caution">
    <text evidence="1">The sequence shown here is derived from an EMBL/GenBank/DDBJ whole genome shotgun (WGS) entry which is preliminary data.</text>
</comment>
<reference evidence="1 2" key="1">
    <citation type="journal article" date="2021" name="Elife">
        <title>Chloroplast acquisition without the gene transfer in kleptoplastic sea slugs, Plakobranchus ocellatus.</title>
        <authorList>
            <person name="Maeda T."/>
            <person name="Takahashi S."/>
            <person name="Yoshida T."/>
            <person name="Shimamura S."/>
            <person name="Takaki Y."/>
            <person name="Nagai Y."/>
            <person name="Toyoda A."/>
            <person name="Suzuki Y."/>
            <person name="Arimoto A."/>
            <person name="Ishii H."/>
            <person name="Satoh N."/>
            <person name="Nishiyama T."/>
            <person name="Hasebe M."/>
            <person name="Maruyama T."/>
            <person name="Minagawa J."/>
            <person name="Obokata J."/>
            <person name="Shigenobu S."/>
        </authorList>
    </citation>
    <scope>NUCLEOTIDE SEQUENCE [LARGE SCALE GENOMIC DNA]</scope>
</reference>
<organism evidence="1 2">
    <name type="scientific">Plakobranchus ocellatus</name>
    <dbReference type="NCBI Taxonomy" id="259542"/>
    <lineage>
        <taxon>Eukaryota</taxon>
        <taxon>Metazoa</taxon>
        <taxon>Spiralia</taxon>
        <taxon>Lophotrochozoa</taxon>
        <taxon>Mollusca</taxon>
        <taxon>Gastropoda</taxon>
        <taxon>Heterobranchia</taxon>
        <taxon>Euthyneura</taxon>
        <taxon>Panpulmonata</taxon>
        <taxon>Sacoglossa</taxon>
        <taxon>Placobranchoidea</taxon>
        <taxon>Plakobranchidae</taxon>
        <taxon>Plakobranchus</taxon>
    </lineage>
</organism>
<evidence type="ECO:0000313" key="1">
    <source>
        <dbReference type="EMBL" id="GFO41444.1"/>
    </source>
</evidence>
<keyword evidence="2" id="KW-1185">Reference proteome</keyword>
<gene>
    <name evidence="1" type="ORF">PoB_006794900</name>
</gene>
<dbReference type="AlphaFoldDB" id="A0AAV4DBB5"/>
<protein>
    <submittedName>
        <fullName evidence="1">Uncharacterized protein</fullName>
    </submittedName>
</protein>
<proteinExistence type="predicted"/>
<accession>A0AAV4DBB5</accession>